<dbReference type="Proteomes" id="UP000272051">
    <property type="component" value="Unassembled WGS sequence"/>
</dbReference>
<dbReference type="AlphaFoldDB" id="A0A497ERW5"/>
<protein>
    <recommendedName>
        <fullName evidence="3">Gfo/Idh/MocA-like oxidoreductase N-terminal domain-containing protein</fullName>
    </recommendedName>
</protein>
<accession>A0A497ERW5</accession>
<sequence length="62" mass="6784">MGIGGFGIKRINSILRSEVVELAYVVDINKELAKDVSKRIGIDAISFDELLSKDYDVAIIAT</sequence>
<comment type="caution">
    <text evidence="1">The sequence shown here is derived from an EMBL/GenBank/DDBJ whole genome shotgun (WGS) entry which is preliminary data.</text>
</comment>
<reference evidence="1 2" key="1">
    <citation type="submission" date="2018-06" db="EMBL/GenBank/DDBJ databases">
        <title>Extensive metabolic versatility and redundancy in microbially diverse, dynamic hydrothermal sediments.</title>
        <authorList>
            <person name="Dombrowski N."/>
            <person name="Teske A."/>
            <person name="Baker B.J."/>
        </authorList>
    </citation>
    <scope>NUCLEOTIDE SEQUENCE [LARGE SCALE GENOMIC DNA]</scope>
    <source>
        <strain evidence="1">B34_G17</strain>
    </source>
</reference>
<evidence type="ECO:0000313" key="1">
    <source>
        <dbReference type="EMBL" id="RLE49450.1"/>
    </source>
</evidence>
<gene>
    <name evidence="1" type="ORF">DRJ33_08255</name>
</gene>
<dbReference type="EMBL" id="QMQX01000210">
    <property type="protein sequence ID" value="RLE49450.1"/>
    <property type="molecule type" value="Genomic_DNA"/>
</dbReference>
<feature type="non-terminal residue" evidence="1">
    <location>
        <position position="62"/>
    </location>
</feature>
<organism evidence="1 2">
    <name type="scientific">Thermoproteota archaeon</name>
    <dbReference type="NCBI Taxonomy" id="2056631"/>
    <lineage>
        <taxon>Archaea</taxon>
        <taxon>Thermoproteota</taxon>
    </lineage>
</organism>
<dbReference type="Gene3D" id="3.40.50.720">
    <property type="entry name" value="NAD(P)-binding Rossmann-like Domain"/>
    <property type="match status" value="1"/>
</dbReference>
<dbReference type="SUPFAM" id="SSF51735">
    <property type="entry name" value="NAD(P)-binding Rossmann-fold domains"/>
    <property type="match status" value="1"/>
</dbReference>
<evidence type="ECO:0008006" key="3">
    <source>
        <dbReference type="Google" id="ProtNLM"/>
    </source>
</evidence>
<evidence type="ECO:0000313" key="2">
    <source>
        <dbReference type="Proteomes" id="UP000272051"/>
    </source>
</evidence>
<name>A0A497ERW5_9CREN</name>
<dbReference type="InterPro" id="IPR036291">
    <property type="entry name" value="NAD(P)-bd_dom_sf"/>
</dbReference>
<proteinExistence type="predicted"/>